<dbReference type="InterPro" id="IPR010393">
    <property type="entry name" value="DUF991_YecM-like"/>
</dbReference>
<evidence type="ECO:0000313" key="2">
    <source>
        <dbReference type="Proteomes" id="UP000273022"/>
    </source>
</evidence>
<reference evidence="1 2" key="1">
    <citation type="submission" date="2018-09" db="EMBL/GenBank/DDBJ databases">
        <title>Phylogeny of the Shewanellaceae, and recommendation for two new genera, Pseudoshewanella and Parashewanella.</title>
        <authorList>
            <person name="Wang G."/>
        </authorList>
    </citation>
    <scope>NUCLEOTIDE SEQUENCE [LARGE SCALE GENOMIC DNA]</scope>
    <source>
        <strain evidence="1 2">KCTC 22492</strain>
    </source>
</reference>
<dbReference type="PANTHER" id="PTHR37519:SF1">
    <property type="entry name" value="DIHYDROXYBIPHENYL DIOXYGENASE DOMAIN-CONTAINING PROTEIN"/>
    <property type="match status" value="1"/>
</dbReference>
<dbReference type="RefSeq" id="WP_121852309.1">
    <property type="nucleotide sequence ID" value="NZ_CP037952.1"/>
</dbReference>
<evidence type="ECO:0000313" key="1">
    <source>
        <dbReference type="EMBL" id="RJY18784.1"/>
    </source>
</evidence>
<dbReference type="SUPFAM" id="SSF54593">
    <property type="entry name" value="Glyoxalase/Bleomycin resistance protein/Dihydroxybiphenyl dioxygenase"/>
    <property type="match status" value="1"/>
</dbReference>
<keyword evidence="2" id="KW-1185">Reference proteome</keyword>
<organism evidence="1 2">
    <name type="scientific">Parashewanella spongiae</name>
    <dbReference type="NCBI Taxonomy" id="342950"/>
    <lineage>
        <taxon>Bacteria</taxon>
        <taxon>Pseudomonadati</taxon>
        <taxon>Pseudomonadota</taxon>
        <taxon>Gammaproteobacteria</taxon>
        <taxon>Alteromonadales</taxon>
        <taxon>Shewanellaceae</taxon>
        <taxon>Parashewanella</taxon>
    </lineage>
</organism>
<dbReference type="Proteomes" id="UP000273022">
    <property type="component" value="Unassembled WGS sequence"/>
</dbReference>
<dbReference type="Gene3D" id="3.10.180.10">
    <property type="entry name" value="2,3-Dihydroxybiphenyl 1,2-Dioxygenase, domain 1"/>
    <property type="match status" value="1"/>
</dbReference>
<comment type="caution">
    <text evidence="1">The sequence shown here is derived from an EMBL/GenBank/DDBJ whole genome shotgun (WGS) entry which is preliminary data.</text>
</comment>
<dbReference type="PANTHER" id="PTHR37519">
    <property type="match status" value="1"/>
</dbReference>
<gene>
    <name evidence="1" type="ORF">D5R81_03700</name>
</gene>
<dbReference type="NCBIfam" id="NF008683">
    <property type="entry name" value="PRK11700.1-6"/>
    <property type="match status" value="1"/>
</dbReference>
<dbReference type="GO" id="GO:0005829">
    <property type="term" value="C:cytosol"/>
    <property type="evidence" value="ECO:0007669"/>
    <property type="project" value="TreeGrafter"/>
</dbReference>
<dbReference type="Pfam" id="PF06185">
    <property type="entry name" value="YecM"/>
    <property type="match status" value="1"/>
</dbReference>
<dbReference type="InterPro" id="IPR029068">
    <property type="entry name" value="Glyas_Bleomycin-R_OHBP_Dase"/>
</dbReference>
<proteinExistence type="predicted"/>
<protein>
    <submittedName>
        <fullName evidence="1">VOC family protein</fullName>
    </submittedName>
</protein>
<sequence length="193" mass="21924">MKHQSETLLTTEWLTFSTKIQSFIKRLGIEQHVFECDHVALRANSTAKADEYRNFFEERGTVISENIINGRPILIIELDEPLSLGGMIIPCVELPYPSQKRYPQEGWEHIEIVIPSNAAECEHFTADVVDIIPNLKNTLKLTDSTNSDIKIKLSSPRGTHERLANPTIALKQKDVCIKLHPHSIKDIIDSELE</sequence>
<accession>A0A3A6UA05</accession>
<name>A0A3A6UA05_9GAMM</name>
<dbReference type="AlphaFoldDB" id="A0A3A6UA05"/>
<dbReference type="EMBL" id="QYYH01000015">
    <property type="protein sequence ID" value="RJY18784.1"/>
    <property type="molecule type" value="Genomic_DNA"/>
</dbReference>